<dbReference type="RefSeq" id="WP_344078928.1">
    <property type="nucleotide sequence ID" value="NZ_BAAALS010000007.1"/>
</dbReference>
<organism evidence="2 3">
    <name type="scientific">Luedemannella helvata</name>
    <dbReference type="NCBI Taxonomy" id="349315"/>
    <lineage>
        <taxon>Bacteria</taxon>
        <taxon>Bacillati</taxon>
        <taxon>Actinomycetota</taxon>
        <taxon>Actinomycetes</taxon>
        <taxon>Micromonosporales</taxon>
        <taxon>Micromonosporaceae</taxon>
        <taxon>Luedemannella</taxon>
    </lineage>
</organism>
<dbReference type="Proteomes" id="UP001500655">
    <property type="component" value="Unassembled WGS sequence"/>
</dbReference>
<reference evidence="2 3" key="1">
    <citation type="journal article" date="2019" name="Int. J. Syst. Evol. Microbiol.">
        <title>The Global Catalogue of Microorganisms (GCM) 10K type strain sequencing project: providing services to taxonomists for standard genome sequencing and annotation.</title>
        <authorList>
            <consortium name="The Broad Institute Genomics Platform"/>
            <consortium name="The Broad Institute Genome Sequencing Center for Infectious Disease"/>
            <person name="Wu L."/>
            <person name="Ma J."/>
        </authorList>
    </citation>
    <scope>NUCLEOTIDE SEQUENCE [LARGE SCALE GENOMIC DNA]</scope>
    <source>
        <strain evidence="2 3">JCM 13249</strain>
    </source>
</reference>
<gene>
    <name evidence="2" type="ORF">GCM10009681_18400</name>
</gene>
<dbReference type="Gene3D" id="3.30.200.20">
    <property type="entry name" value="Phosphorylase Kinase, domain 1"/>
    <property type="match status" value="1"/>
</dbReference>
<dbReference type="PANTHER" id="PTHR21310:SF15">
    <property type="entry name" value="AMINOGLYCOSIDE PHOSPHOTRANSFERASE DOMAIN-CONTAINING PROTEIN"/>
    <property type="match status" value="1"/>
</dbReference>
<evidence type="ECO:0000313" key="3">
    <source>
        <dbReference type="Proteomes" id="UP001500655"/>
    </source>
</evidence>
<dbReference type="SUPFAM" id="SSF56112">
    <property type="entry name" value="Protein kinase-like (PK-like)"/>
    <property type="match status" value="1"/>
</dbReference>
<feature type="domain" description="Aminoglycoside phosphotransferase" evidence="1">
    <location>
        <begin position="35"/>
        <end position="294"/>
    </location>
</feature>
<keyword evidence="3" id="KW-1185">Reference proteome</keyword>
<proteinExistence type="predicted"/>
<accession>A0ABN2K3A3</accession>
<evidence type="ECO:0000259" key="1">
    <source>
        <dbReference type="Pfam" id="PF01636"/>
    </source>
</evidence>
<dbReference type="InterPro" id="IPR011009">
    <property type="entry name" value="Kinase-like_dom_sf"/>
</dbReference>
<sequence>MVTPSPTQRTLTPADIESLTRASFGDGMRVVDCGPLSGGGFAAVWWVRLGDGRTVVLKTSPPTHVKLLRYERDLLGAEARYYRLVAERAPHLKVPRVLAHDRDPAVLDGDWLFMTMLPGQPLAHHAEAAGRMGHEAFDGDGPAHEEFGTMVAELHRITGSRFGYDGGRTSAATWPEAFAGLVDDLLADAVDWDINLPAPPDDFRAAVRRHTEVLAQVVRPALVQLDCWNGNVLAAPDDSGTLRLTGVVDGERYLWGDPLFDFVSPAIFRHIEDEPDNPFVRGYGPFVFDDSARLRLGLYRMHLYLLMNVELPSRGVTRDDNPGQYDYYAEVLSGELGRLRA</sequence>
<dbReference type="Gene3D" id="3.90.1200.10">
    <property type="match status" value="1"/>
</dbReference>
<name>A0ABN2K3A3_9ACTN</name>
<dbReference type="EMBL" id="BAAALS010000007">
    <property type="protein sequence ID" value="GAA1747530.1"/>
    <property type="molecule type" value="Genomic_DNA"/>
</dbReference>
<protein>
    <recommendedName>
        <fullName evidence="1">Aminoglycoside phosphotransferase domain-containing protein</fullName>
    </recommendedName>
</protein>
<dbReference type="InterPro" id="IPR051678">
    <property type="entry name" value="AGP_Transferase"/>
</dbReference>
<comment type="caution">
    <text evidence="2">The sequence shown here is derived from an EMBL/GenBank/DDBJ whole genome shotgun (WGS) entry which is preliminary data.</text>
</comment>
<dbReference type="Pfam" id="PF01636">
    <property type="entry name" value="APH"/>
    <property type="match status" value="1"/>
</dbReference>
<evidence type="ECO:0000313" key="2">
    <source>
        <dbReference type="EMBL" id="GAA1747530.1"/>
    </source>
</evidence>
<dbReference type="PANTHER" id="PTHR21310">
    <property type="entry name" value="AMINOGLYCOSIDE PHOSPHOTRANSFERASE-RELATED-RELATED"/>
    <property type="match status" value="1"/>
</dbReference>
<dbReference type="InterPro" id="IPR002575">
    <property type="entry name" value="Aminoglycoside_PTrfase"/>
</dbReference>